<feature type="signal peptide" evidence="2">
    <location>
        <begin position="1"/>
        <end position="21"/>
    </location>
</feature>
<dbReference type="InterPro" id="IPR029058">
    <property type="entry name" value="AB_hydrolase_fold"/>
</dbReference>
<evidence type="ECO:0000259" key="3">
    <source>
        <dbReference type="Pfam" id="PF20434"/>
    </source>
</evidence>
<dbReference type="EMBL" id="JAVRHV010000002">
    <property type="protein sequence ID" value="MDT0552694.1"/>
    <property type="molecule type" value="Genomic_DNA"/>
</dbReference>
<dbReference type="InterPro" id="IPR050300">
    <property type="entry name" value="GDXG_lipolytic_enzyme"/>
</dbReference>
<evidence type="ECO:0000313" key="4">
    <source>
        <dbReference type="EMBL" id="MDT0552694.1"/>
    </source>
</evidence>
<keyword evidence="5" id="KW-1185">Reference proteome</keyword>
<keyword evidence="2" id="KW-0732">Signal</keyword>
<dbReference type="SUPFAM" id="SSF53474">
    <property type="entry name" value="alpha/beta-Hydrolases"/>
    <property type="match status" value="1"/>
</dbReference>
<feature type="chain" id="PRO_5046353675" evidence="2">
    <location>
        <begin position="22"/>
        <end position="288"/>
    </location>
</feature>
<evidence type="ECO:0000256" key="1">
    <source>
        <dbReference type="ARBA" id="ARBA00022801"/>
    </source>
</evidence>
<evidence type="ECO:0000256" key="2">
    <source>
        <dbReference type="SAM" id="SignalP"/>
    </source>
</evidence>
<proteinExistence type="predicted"/>
<reference evidence="4 5" key="1">
    <citation type="submission" date="2023-09" db="EMBL/GenBank/DDBJ databases">
        <authorList>
            <person name="Rey-Velasco X."/>
        </authorList>
    </citation>
    <scope>NUCLEOTIDE SEQUENCE [LARGE SCALE GENOMIC DNA]</scope>
    <source>
        <strain evidence="4 5">P050</strain>
    </source>
</reference>
<dbReference type="RefSeq" id="WP_311592616.1">
    <property type="nucleotide sequence ID" value="NZ_JAVRHV010000002.1"/>
</dbReference>
<dbReference type="PANTHER" id="PTHR48081:SF6">
    <property type="entry name" value="PEPTIDASE S9 PROLYL OLIGOPEPTIDASE CATALYTIC DOMAIN-CONTAINING PROTEIN"/>
    <property type="match status" value="1"/>
</dbReference>
<evidence type="ECO:0000313" key="5">
    <source>
        <dbReference type="Proteomes" id="UP001252186"/>
    </source>
</evidence>
<comment type="caution">
    <text evidence="4">The sequence shown here is derived from an EMBL/GenBank/DDBJ whole genome shotgun (WGS) entry which is preliminary data.</text>
</comment>
<dbReference type="Pfam" id="PF20434">
    <property type="entry name" value="BD-FAE"/>
    <property type="match status" value="1"/>
</dbReference>
<dbReference type="Proteomes" id="UP001252186">
    <property type="component" value="Unassembled WGS sequence"/>
</dbReference>
<sequence>MKIKKLIYILIVLFSIHHICAQRNYDTKEVIELWPNKVPGENEVKKASTQTNNTKNNVKRLTDVTNPHLTIFHPNESNKNGASVIICPGGGYQILAIDLEGYEIAEWLTSLGFTAFVLEYRVPQKQEGALMDIQRALRIVRNNATEWKLDSDQIGILGFSAGASLSARISTNFNKKLYPFVDTADKHSAKPNFSVLVYPAYLDKGPNNTLTPELTLDKNTPPMFIFATADDPFANSALVMASALRSNKTPVELHLYAKGGHGYGLRPGNEAAEKWPVLAEDWFTKILK</sequence>
<keyword evidence="1 4" id="KW-0378">Hydrolase</keyword>
<accession>A0ABU2Y3B6</accession>
<dbReference type="Gene3D" id="3.40.50.1820">
    <property type="entry name" value="alpha/beta hydrolase"/>
    <property type="match status" value="1"/>
</dbReference>
<dbReference type="GO" id="GO:0016787">
    <property type="term" value="F:hydrolase activity"/>
    <property type="evidence" value="ECO:0007669"/>
    <property type="project" value="UniProtKB-KW"/>
</dbReference>
<gene>
    <name evidence="4" type="ORF">RM519_05495</name>
</gene>
<dbReference type="PANTHER" id="PTHR48081">
    <property type="entry name" value="AB HYDROLASE SUPERFAMILY PROTEIN C4A8.06C"/>
    <property type="match status" value="1"/>
</dbReference>
<feature type="domain" description="BD-FAE-like" evidence="3">
    <location>
        <begin position="69"/>
        <end position="189"/>
    </location>
</feature>
<dbReference type="InterPro" id="IPR049492">
    <property type="entry name" value="BD-FAE-like_dom"/>
</dbReference>
<organism evidence="4 5">
    <name type="scientific">Urechidicola vernalis</name>
    <dbReference type="NCBI Taxonomy" id="3075600"/>
    <lineage>
        <taxon>Bacteria</taxon>
        <taxon>Pseudomonadati</taxon>
        <taxon>Bacteroidota</taxon>
        <taxon>Flavobacteriia</taxon>
        <taxon>Flavobacteriales</taxon>
        <taxon>Flavobacteriaceae</taxon>
        <taxon>Urechidicola</taxon>
    </lineage>
</organism>
<name>A0ABU2Y3B6_9FLAO</name>
<protein>
    <submittedName>
        <fullName evidence="4">Alpha/beta hydrolase</fullName>
    </submittedName>
</protein>